<dbReference type="NCBIfam" id="TIGR00229">
    <property type="entry name" value="sensory_box"/>
    <property type="match status" value="1"/>
</dbReference>
<accession>A0A932I3P0</accession>
<dbReference type="Pfam" id="PF13426">
    <property type="entry name" value="PAS_9"/>
    <property type="match status" value="1"/>
</dbReference>
<dbReference type="EMBL" id="JACPUR010000038">
    <property type="protein sequence ID" value="MBI3129167.1"/>
    <property type="molecule type" value="Genomic_DNA"/>
</dbReference>
<dbReference type="AlphaFoldDB" id="A0A932I3P0"/>
<dbReference type="Pfam" id="PF13185">
    <property type="entry name" value="GAF_2"/>
    <property type="match status" value="1"/>
</dbReference>
<feature type="domain" description="PAS" evidence="1">
    <location>
        <begin position="147"/>
        <end position="222"/>
    </location>
</feature>
<dbReference type="InterPro" id="IPR029016">
    <property type="entry name" value="GAF-like_dom_sf"/>
</dbReference>
<comment type="caution">
    <text evidence="2">The sequence shown here is derived from an EMBL/GenBank/DDBJ whole genome shotgun (WGS) entry which is preliminary data.</text>
</comment>
<gene>
    <name evidence="2" type="ORF">HYZ11_16290</name>
</gene>
<sequence length="267" mass="29646">MPDVKILTEIVEIGTHLVSARYGALGKLNARGDALEQVLTAGTAPAISSPASLGLLSPIIREPRPLRLKDVSLDLSLAGFSRIRLKARSYLAVPLFHRRALKGGLCFLEKQGAPEFRVADERLAESLARLAMRTLESETDQTGIRQALRFFRTAAEEKDDAVIIMSPSREILSWNDGARKLFGYSAEEVLGLSFLDLLVPPEGRARWSRHTEPRLARELREGKTVHYDTMRLRKDGTRIQVSVTLSPVYHEMAGVNLVTGIHRSKKA</sequence>
<dbReference type="SUPFAM" id="SSF55785">
    <property type="entry name" value="PYP-like sensor domain (PAS domain)"/>
    <property type="match status" value="1"/>
</dbReference>
<dbReference type="InterPro" id="IPR000014">
    <property type="entry name" value="PAS"/>
</dbReference>
<name>A0A932I3P0_UNCTE</name>
<protein>
    <submittedName>
        <fullName evidence="2">PAS domain S-box protein</fullName>
    </submittedName>
</protein>
<dbReference type="CDD" id="cd00130">
    <property type="entry name" value="PAS"/>
    <property type="match status" value="1"/>
</dbReference>
<evidence type="ECO:0000313" key="2">
    <source>
        <dbReference type="EMBL" id="MBI3129167.1"/>
    </source>
</evidence>
<evidence type="ECO:0000259" key="1">
    <source>
        <dbReference type="PROSITE" id="PS50112"/>
    </source>
</evidence>
<dbReference type="SMART" id="SM00091">
    <property type="entry name" value="PAS"/>
    <property type="match status" value="1"/>
</dbReference>
<evidence type="ECO:0000313" key="3">
    <source>
        <dbReference type="Proteomes" id="UP000782312"/>
    </source>
</evidence>
<dbReference type="InterPro" id="IPR003018">
    <property type="entry name" value="GAF"/>
</dbReference>
<proteinExistence type="predicted"/>
<dbReference type="PROSITE" id="PS50112">
    <property type="entry name" value="PAS"/>
    <property type="match status" value="1"/>
</dbReference>
<organism evidence="2 3">
    <name type="scientific">Tectimicrobiota bacterium</name>
    <dbReference type="NCBI Taxonomy" id="2528274"/>
    <lineage>
        <taxon>Bacteria</taxon>
        <taxon>Pseudomonadati</taxon>
        <taxon>Nitrospinota/Tectimicrobiota group</taxon>
        <taxon>Candidatus Tectimicrobiota</taxon>
    </lineage>
</organism>
<dbReference type="Gene3D" id="3.30.450.40">
    <property type="match status" value="1"/>
</dbReference>
<dbReference type="SMART" id="SM00065">
    <property type="entry name" value="GAF"/>
    <property type="match status" value="1"/>
</dbReference>
<dbReference type="Proteomes" id="UP000782312">
    <property type="component" value="Unassembled WGS sequence"/>
</dbReference>
<dbReference type="InterPro" id="IPR035965">
    <property type="entry name" value="PAS-like_dom_sf"/>
</dbReference>
<dbReference type="SUPFAM" id="SSF55781">
    <property type="entry name" value="GAF domain-like"/>
    <property type="match status" value="1"/>
</dbReference>
<reference evidence="2" key="1">
    <citation type="submission" date="2020-07" db="EMBL/GenBank/DDBJ databases">
        <title>Huge and variable diversity of episymbiotic CPR bacteria and DPANN archaea in groundwater ecosystems.</title>
        <authorList>
            <person name="He C.Y."/>
            <person name="Keren R."/>
            <person name="Whittaker M."/>
            <person name="Farag I.F."/>
            <person name="Doudna J."/>
            <person name="Cate J.H.D."/>
            <person name="Banfield J.F."/>
        </authorList>
    </citation>
    <scope>NUCLEOTIDE SEQUENCE</scope>
    <source>
        <strain evidence="2">NC_groundwater_763_Ag_S-0.2um_68_21</strain>
    </source>
</reference>
<dbReference type="Gene3D" id="3.30.450.20">
    <property type="entry name" value="PAS domain"/>
    <property type="match status" value="1"/>
</dbReference>